<keyword evidence="2" id="KW-1185">Reference proteome</keyword>
<organism evidence="1 2">
    <name type="scientific">Penicillium desertorum</name>
    <dbReference type="NCBI Taxonomy" id="1303715"/>
    <lineage>
        <taxon>Eukaryota</taxon>
        <taxon>Fungi</taxon>
        <taxon>Dikarya</taxon>
        <taxon>Ascomycota</taxon>
        <taxon>Pezizomycotina</taxon>
        <taxon>Eurotiomycetes</taxon>
        <taxon>Eurotiomycetidae</taxon>
        <taxon>Eurotiales</taxon>
        <taxon>Aspergillaceae</taxon>
        <taxon>Penicillium</taxon>
    </lineage>
</organism>
<evidence type="ECO:0000313" key="1">
    <source>
        <dbReference type="EMBL" id="KAJ5486353.1"/>
    </source>
</evidence>
<proteinExistence type="predicted"/>
<reference evidence="1" key="1">
    <citation type="submission" date="2022-12" db="EMBL/GenBank/DDBJ databases">
        <authorList>
            <person name="Petersen C."/>
        </authorList>
    </citation>
    <scope>NUCLEOTIDE SEQUENCE</scope>
    <source>
        <strain evidence="1">IBT 17660</strain>
    </source>
</reference>
<reference evidence="1" key="2">
    <citation type="journal article" date="2023" name="IMA Fungus">
        <title>Comparative genomic study of the Penicillium genus elucidates a diverse pangenome and 15 lateral gene transfer events.</title>
        <authorList>
            <person name="Petersen C."/>
            <person name="Sorensen T."/>
            <person name="Nielsen M.R."/>
            <person name="Sondergaard T.E."/>
            <person name="Sorensen J.L."/>
            <person name="Fitzpatrick D.A."/>
            <person name="Frisvad J.C."/>
            <person name="Nielsen K.L."/>
        </authorList>
    </citation>
    <scope>NUCLEOTIDE SEQUENCE</scope>
    <source>
        <strain evidence="1">IBT 17660</strain>
    </source>
</reference>
<dbReference type="Proteomes" id="UP001147760">
    <property type="component" value="Unassembled WGS sequence"/>
</dbReference>
<comment type="caution">
    <text evidence="1">The sequence shown here is derived from an EMBL/GenBank/DDBJ whole genome shotgun (WGS) entry which is preliminary data.</text>
</comment>
<sequence>MRWDVGAELLFSPSMLVGDVVEQGIRNVVTDHTGVYIWRIKLRRGLEVQKEKNIPTYRQTRYLPIVRHLYYVPWRIS</sequence>
<gene>
    <name evidence="1" type="ORF">N7530_000653</name>
</gene>
<evidence type="ECO:0000313" key="2">
    <source>
        <dbReference type="Proteomes" id="UP001147760"/>
    </source>
</evidence>
<name>A0A9W9X8I1_9EURO</name>
<accession>A0A9W9X8I1</accession>
<dbReference type="AlphaFoldDB" id="A0A9W9X8I1"/>
<protein>
    <submittedName>
        <fullName evidence="1">Uncharacterized protein</fullName>
    </submittedName>
</protein>
<dbReference type="EMBL" id="JAPWDO010000001">
    <property type="protein sequence ID" value="KAJ5486353.1"/>
    <property type="molecule type" value="Genomic_DNA"/>
</dbReference>